<dbReference type="InterPro" id="IPR024311">
    <property type="entry name" value="Lipocalin-like"/>
</dbReference>
<feature type="region of interest" description="Disordered" evidence="1">
    <location>
        <begin position="502"/>
        <end position="532"/>
    </location>
</feature>
<feature type="region of interest" description="Disordered" evidence="1">
    <location>
        <begin position="316"/>
        <end position="382"/>
    </location>
</feature>
<dbReference type="Pfam" id="PF13648">
    <property type="entry name" value="Lipocalin_4"/>
    <property type="match status" value="1"/>
</dbReference>
<dbReference type="AlphaFoldDB" id="A0A2D1U5R0"/>
<gene>
    <name evidence="4" type="ORF">CPT03_10765</name>
</gene>
<feature type="signal peptide" evidence="2">
    <location>
        <begin position="1"/>
        <end position="22"/>
    </location>
</feature>
<evidence type="ECO:0000259" key="3">
    <source>
        <dbReference type="Pfam" id="PF13648"/>
    </source>
</evidence>
<evidence type="ECO:0000256" key="1">
    <source>
        <dbReference type="SAM" id="MobiDB-lite"/>
    </source>
</evidence>
<protein>
    <recommendedName>
        <fullName evidence="3">Lipocalin-like domain-containing protein</fullName>
    </recommendedName>
</protein>
<evidence type="ECO:0000313" key="5">
    <source>
        <dbReference type="Proteomes" id="UP000223749"/>
    </source>
</evidence>
<feature type="compositionally biased region" description="Basic and acidic residues" evidence="1">
    <location>
        <begin position="502"/>
        <end position="511"/>
    </location>
</feature>
<proteinExistence type="predicted"/>
<evidence type="ECO:0000256" key="2">
    <source>
        <dbReference type="SAM" id="SignalP"/>
    </source>
</evidence>
<sequence length="532" mass="58792">MKSISVFFLFNLMLFITSICCAQKQTFDVVSYSTPKGWQKTENEGGIQLSVTDKKTGGYAIALITKSRATNASAKDNFNDSWESLVKKTVQVTEAPTMSDMLVEKGWDAITGQANYTDGKVKGLVTLITATGNGKMADVVIMTNTSIYQEEVLAFLNSLELNETATQQSNTINTSANTNSGSLVGVWSANLLETSGYANGYPQYTAGYFRKEYQLNADGTYLFLFKTWSVFMKTILFGYETGTWSATGNQLTITPKQGKSEEWSKSASGRTTEWGARIKSGTGKLETITYRYETKYYSGSKDYVLILNFDKSTGREGTEQKQATYTKRTEHLIDLPPGTKINSEGKPEALQQNNSKQTTNNNSSPLVGKTWEGSSSEKMGSGNMQMNTGGFFTKQYQFNTDGTYRFVNVLASHFTDTKTMGYETGTWAVNGNQLTINPTSGQNEEWSKVGKTSNGNSDVGNRAINDTWSKKLKTSTRKLEKYTYTFSVEKNGDNTALIMERNGKTERDGDGKISYLNETPSEKGVKLPNGIK</sequence>
<dbReference type="EMBL" id="CP024091">
    <property type="protein sequence ID" value="ATP56927.1"/>
    <property type="molecule type" value="Genomic_DNA"/>
</dbReference>
<dbReference type="RefSeq" id="WP_099438860.1">
    <property type="nucleotide sequence ID" value="NZ_CP024091.1"/>
</dbReference>
<organism evidence="4 5">
    <name type="scientific">Pedobacter ginsengisoli</name>
    <dbReference type="NCBI Taxonomy" id="363852"/>
    <lineage>
        <taxon>Bacteria</taxon>
        <taxon>Pseudomonadati</taxon>
        <taxon>Bacteroidota</taxon>
        <taxon>Sphingobacteriia</taxon>
        <taxon>Sphingobacteriales</taxon>
        <taxon>Sphingobacteriaceae</taxon>
        <taxon>Pedobacter</taxon>
    </lineage>
</organism>
<evidence type="ECO:0000313" key="4">
    <source>
        <dbReference type="EMBL" id="ATP56927.1"/>
    </source>
</evidence>
<accession>A0A2D1U5R0</accession>
<dbReference type="OrthoDB" id="652645at2"/>
<dbReference type="Proteomes" id="UP000223749">
    <property type="component" value="Chromosome"/>
</dbReference>
<feature type="chain" id="PRO_5013964745" description="Lipocalin-like domain-containing protein" evidence="2">
    <location>
        <begin position="23"/>
        <end position="532"/>
    </location>
</feature>
<reference evidence="4 5" key="1">
    <citation type="submission" date="2017-10" db="EMBL/GenBank/DDBJ databases">
        <title>Whole genome of Pedobacter ginsengisoli T01R-27 isolated from tomato rhizosphere.</title>
        <authorList>
            <person name="Weon H.-Y."/>
            <person name="Lee S.A."/>
            <person name="Sang M.K."/>
            <person name="Song J."/>
        </authorList>
    </citation>
    <scope>NUCLEOTIDE SEQUENCE [LARGE SCALE GENOMIC DNA]</scope>
    <source>
        <strain evidence="4 5">T01R-27</strain>
    </source>
</reference>
<keyword evidence="2" id="KW-0732">Signal</keyword>
<feature type="region of interest" description="Disordered" evidence="1">
    <location>
        <begin position="438"/>
        <end position="460"/>
    </location>
</feature>
<feature type="compositionally biased region" description="Polar residues" evidence="1">
    <location>
        <begin position="372"/>
        <end position="382"/>
    </location>
</feature>
<feature type="compositionally biased region" description="Low complexity" evidence="1">
    <location>
        <begin position="351"/>
        <end position="364"/>
    </location>
</feature>
<feature type="domain" description="Lipocalin-like" evidence="3">
    <location>
        <begin position="368"/>
        <end position="448"/>
    </location>
</feature>
<keyword evidence="5" id="KW-1185">Reference proteome</keyword>
<dbReference type="KEGG" id="pgs:CPT03_10765"/>
<name>A0A2D1U5R0_9SPHI</name>